<accession>A0A5D4TI14</accession>
<evidence type="ECO:0000313" key="1">
    <source>
        <dbReference type="EMBL" id="TYS75440.1"/>
    </source>
</evidence>
<keyword evidence="1" id="KW-0808">Transferase</keyword>
<dbReference type="RefSeq" id="WP_148992543.1">
    <property type="nucleotide sequence ID" value="NZ_VTEW01000016.1"/>
</dbReference>
<dbReference type="Proteomes" id="UP000325054">
    <property type="component" value="Unassembled WGS sequence"/>
</dbReference>
<gene>
    <name evidence="1" type="ORF">FZC80_16710</name>
</gene>
<evidence type="ECO:0000313" key="2">
    <source>
        <dbReference type="Proteomes" id="UP000325054"/>
    </source>
</evidence>
<dbReference type="OrthoDB" id="7054616at2"/>
<dbReference type="SUPFAM" id="SSF55729">
    <property type="entry name" value="Acyl-CoA N-acyltransferases (Nat)"/>
    <property type="match status" value="1"/>
</dbReference>
<dbReference type="InterPro" id="IPR016181">
    <property type="entry name" value="Acyl_CoA_acyltransferase"/>
</dbReference>
<dbReference type="Pfam" id="PF12746">
    <property type="entry name" value="GNAT_acetyltran"/>
    <property type="match status" value="1"/>
</dbReference>
<reference evidence="1 2" key="1">
    <citation type="submission" date="2019-08" db="EMBL/GenBank/DDBJ databases">
        <title>Bacillus genomes from the desert of Cuatro Cienegas, Coahuila.</title>
        <authorList>
            <person name="Olmedo-Alvarez G."/>
        </authorList>
    </citation>
    <scope>NUCLEOTIDE SEQUENCE [LARGE SCALE GENOMIC DNA]</scope>
    <source>
        <strain evidence="1 2">CH451a_14T</strain>
    </source>
</reference>
<name>A0A5D4TI14_9BACI</name>
<comment type="caution">
    <text evidence="1">The sequence shown here is derived from an EMBL/GenBank/DDBJ whole genome shotgun (WGS) entry which is preliminary data.</text>
</comment>
<dbReference type="PANTHER" id="PTHR31143:SF2">
    <property type="entry name" value="FR47-LIKE DOMAIN-CONTAINING PROTEIN-RELATED"/>
    <property type="match status" value="1"/>
</dbReference>
<dbReference type="InterPro" id="IPR027365">
    <property type="entry name" value="GNAT_acetyltra_YdfB-like"/>
</dbReference>
<dbReference type="GO" id="GO:0016740">
    <property type="term" value="F:transferase activity"/>
    <property type="evidence" value="ECO:0007669"/>
    <property type="project" value="UniProtKB-KW"/>
</dbReference>
<dbReference type="EMBL" id="VTEW01000016">
    <property type="protein sequence ID" value="TYS75440.1"/>
    <property type="molecule type" value="Genomic_DNA"/>
</dbReference>
<protein>
    <submittedName>
        <fullName evidence="1">GNAT family N-acetyltransferase</fullName>
    </submittedName>
</protein>
<dbReference type="PANTHER" id="PTHR31143">
    <property type="match status" value="1"/>
</dbReference>
<dbReference type="AlphaFoldDB" id="A0A5D4TI14"/>
<organism evidence="1 2">
    <name type="scientific">Rossellomorea aquimaris</name>
    <dbReference type="NCBI Taxonomy" id="189382"/>
    <lineage>
        <taxon>Bacteria</taxon>
        <taxon>Bacillati</taxon>
        <taxon>Bacillota</taxon>
        <taxon>Bacilli</taxon>
        <taxon>Bacillales</taxon>
        <taxon>Bacillaceae</taxon>
        <taxon>Rossellomorea</taxon>
    </lineage>
</organism>
<dbReference type="Gene3D" id="3.40.630.30">
    <property type="match status" value="1"/>
</dbReference>
<proteinExistence type="predicted"/>
<sequence length="276" mass="31529">MILEMKESEFYRCKNLINEEGHLEVKSVIAGENPGRVFVDDLQAPSSGVIWLGSNNGFIFIGDEKNQEFNEGLNDLFSEVIKPEYLKQGFTGFEAIGNHPGWDKTFEEVFGGNLTSYQQRVYELHRDHYKKETEPAIEPGYEVIKITKEILVNEVTSSYKNIEFLQGKILEFWVSYDRFLDDGLGYCLVFGNEIVSVCFSGVAAGSVHGIDIETLKDHQGKKLAQKGAHFHVKDCLENSITPYWDCMEINRPSVLIAENLGFTNTFNYRWYSITFD</sequence>